<proteinExistence type="predicted"/>
<sequence length="241" mass="29098">MIDIRNSNNFYYSQASLSTFLKCPLKFKIKYIDKIHWRDDKLDDISESVEIGKDFHLICERYFKKIPLGIQKGSIFDLWISNIQRFIKVNDKDTYLPEYEIRINNEGIRLLAKYDLIVIREDGKIEIYDWKTQKKKLEKFELENSIQTVVYMYLLKKMSKKVLGQDISEKDITMIYWQPTHTEVIKIDYSEEKYKAHEKYIENIIKTIQNYDFETELSIKDNSNECRYCEFKCFCENSQEI</sequence>
<accession>A0A150FPE2</accession>
<evidence type="ECO:0000256" key="5">
    <source>
        <dbReference type="ARBA" id="ARBA00022840"/>
    </source>
</evidence>
<evidence type="ECO:0000256" key="3">
    <source>
        <dbReference type="ARBA" id="ARBA00022801"/>
    </source>
</evidence>
<keyword evidence="4" id="KW-0347">Helicase</keyword>
<gene>
    <name evidence="9" type="ORF">JWYL7_0578</name>
    <name evidence="10" type="ORF">SAMN05661008_00311</name>
</gene>
<keyword evidence="3" id="KW-0378">Hydrolase</keyword>
<dbReference type="GO" id="GO:0004386">
    <property type="term" value="F:helicase activity"/>
    <property type="evidence" value="ECO:0007669"/>
    <property type="project" value="UniProtKB-KW"/>
</dbReference>
<dbReference type="GO" id="GO:0016787">
    <property type="term" value="F:hydrolase activity"/>
    <property type="evidence" value="ECO:0007669"/>
    <property type="project" value="UniProtKB-KW"/>
</dbReference>
<dbReference type="GO" id="GO:0006281">
    <property type="term" value="P:DNA repair"/>
    <property type="evidence" value="ECO:0007669"/>
    <property type="project" value="UniProtKB-KW"/>
</dbReference>
<protein>
    <submittedName>
        <fullName evidence="10">PD-(D/E)XK nuclease superfamily protein</fullName>
    </submittedName>
</protein>
<evidence type="ECO:0000313" key="9">
    <source>
        <dbReference type="EMBL" id="KXZ39503.1"/>
    </source>
</evidence>
<dbReference type="GO" id="GO:0003677">
    <property type="term" value="F:DNA binding"/>
    <property type="evidence" value="ECO:0007669"/>
    <property type="project" value="UniProtKB-KW"/>
</dbReference>
<comment type="caution">
    <text evidence="9">The sequence shown here is derived from an EMBL/GenBank/DDBJ whole genome shotgun (WGS) entry which is preliminary data.</text>
</comment>
<evidence type="ECO:0000313" key="12">
    <source>
        <dbReference type="Proteomes" id="UP000323392"/>
    </source>
</evidence>
<dbReference type="OrthoDB" id="306181at2"/>
<dbReference type="EMBL" id="LSFY01000001">
    <property type="protein sequence ID" value="KXZ39503.1"/>
    <property type="molecule type" value="Genomic_DNA"/>
</dbReference>
<evidence type="ECO:0000256" key="4">
    <source>
        <dbReference type="ARBA" id="ARBA00022806"/>
    </source>
</evidence>
<evidence type="ECO:0000256" key="6">
    <source>
        <dbReference type="ARBA" id="ARBA00023125"/>
    </source>
</evidence>
<keyword evidence="5" id="KW-0067">ATP-binding</keyword>
<dbReference type="STRING" id="1121328.JWYL7_0578"/>
<organism evidence="9 11">
    <name type="scientific">Alkalithermobacter thermoalcaliphilus JW-YL-7 = DSM 7308</name>
    <dbReference type="NCBI Taxonomy" id="1121328"/>
    <lineage>
        <taxon>Bacteria</taxon>
        <taxon>Bacillati</taxon>
        <taxon>Bacillota</taxon>
        <taxon>Clostridia</taxon>
        <taxon>Peptostreptococcales</taxon>
        <taxon>Tepidibacteraceae</taxon>
        <taxon>Alkalithermobacter</taxon>
    </lineage>
</organism>
<keyword evidence="2" id="KW-0227">DNA damage</keyword>
<keyword evidence="1" id="KW-0547">Nucleotide-binding</keyword>
<dbReference type="Pfam" id="PF12705">
    <property type="entry name" value="PDDEXK_1"/>
    <property type="match status" value="2"/>
</dbReference>
<evidence type="ECO:0000313" key="10">
    <source>
        <dbReference type="EMBL" id="SHK49265.1"/>
    </source>
</evidence>
<reference evidence="9 11" key="1">
    <citation type="submission" date="2016-02" db="EMBL/GenBank/DDBJ databases">
        <title>Draft genome sequence for Clostridium paradoxum JW-YL-7.</title>
        <authorList>
            <person name="Utturkar S.M."/>
            <person name="Lancaster A."/>
            <person name="Poole F.L."/>
            <person name="Adams M.W."/>
            <person name="Brown S.D."/>
        </authorList>
    </citation>
    <scope>NUCLEOTIDE SEQUENCE [LARGE SCALE GENOMIC DNA]</scope>
    <source>
        <strain evidence="9 11">JW-YL-7</strain>
    </source>
</reference>
<dbReference type="InterPro" id="IPR038726">
    <property type="entry name" value="PDDEXK_AddAB-type"/>
</dbReference>
<dbReference type="GO" id="GO:0005524">
    <property type="term" value="F:ATP binding"/>
    <property type="evidence" value="ECO:0007669"/>
    <property type="project" value="UniProtKB-KW"/>
</dbReference>
<dbReference type="RefSeq" id="WP_066068798.1">
    <property type="nucleotide sequence ID" value="NZ_FRBG01000002.1"/>
</dbReference>
<dbReference type="Gene3D" id="3.90.320.10">
    <property type="match status" value="1"/>
</dbReference>
<keyword evidence="6" id="KW-0238">DNA-binding</keyword>
<keyword evidence="12" id="KW-1185">Reference proteome</keyword>
<evidence type="ECO:0000256" key="1">
    <source>
        <dbReference type="ARBA" id="ARBA00022741"/>
    </source>
</evidence>
<dbReference type="EMBL" id="FRBG01000002">
    <property type="protein sequence ID" value="SHK49265.1"/>
    <property type="molecule type" value="Genomic_DNA"/>
</dbReference>
<evidence type="ECO:0000256" key="7">
    <source>
        <dbReference type="ARBA" id="ARBA00023204"/>
    </source>
</evidence>
<feature type="domain" description="PD-(D/E)XK endonuclease-like" evidence="8">
    <location>
        <begin position="13"/>
        <end position="65"/>
    </location>
</feature>
<reference evidence="10 12" key="2">
    <citation type="submission" date="2016-11" db="EMBL/GenBank/DDBJ databases">
        <authorList>
            <person name="Varghese N."/>
            <person name="Submissions S."/>
        </authorList>
    </citation>
    <scope>NUCLEOTIDE SEQUENCE [LARGE SCALE GENOMIC DNA]</scope>
    <source>
        <strain evidence="10 12">DSM 7308</strain>
    </source>
</reference>
<evidence type="ECO:0000313" key="11">
    <source>
        <dbReference type="Proteomes" id="UP000092605"/>
    </source>
</evidence>
<evidence type="ECO:0000259" key="8">
    <source>
        <dbReference type="Pfam" id="PF12705"/>
    </source>
</evidence>
<name>A0A150FPE2_CLOPD</name>
<dbReference type="Proteomes" id="UP000323392">
    <property type="component" value="Unassembled WGS sequence"/>
</dbReference>
<dbReference type="Proteomes" id="UP000092605">
    <property type="component" value="Unassembled WGS sequence"/>
</dbReference>
<feature type="domain" description="PD-(D/E)XK endonuclease-like" evidence="8">
    <location>
        <begin position="97"/>
        <end position="236"/>
    </location>
</feature>
<dbReference type="PATRIC" id="fig|1121328.3.peg.580"/>
<dbReference type="InterPro" id="IPR011604">
    <property type="entry name" value="PDDEXK-like_dom_sf"/>
</dbReference>
<keyword evidence="7" id="KW-0234">DNA repair</keyword>
<dbReference type="AlphaFoldDB" id="A0A150FPE2"/>
<evidence type="ECO:0000256" key="2">
    <source>
        <dbReference type="ARBA" id="ARBA00022763"/>
    </source>
</evidence>